<organism evidence="4 5">
    <name type="scientific">Paenibacillus selenitireducens</name>
    <dbReference type="NCBI Taxonomy" id="1324314"/>
    <lineage>
        <taxon>Bacteria</taxon>
        <taxon>Bacillati</taxon>
        <taxon>Bacillota</taxon>
        <taxon>Bacilli</taxon>
        <taxon>Bacillales</taxon>
        <taxon>Paenibacillaceae</taxon>
        <taxon>Paenibacillus</taxon>
    </lineage>
</organism>
<comment type="caution">
    <text evidence="4">The sequence shown here is derived from an EMBL/GenBank/DDBJ whole genome shotgun (WGS) entry which is preliminary data.</text>
</comment>
<dbReference type="InterPro" id="IPR006119">
    <property type="entry name" value="Resolv_N"/>
</dbReference>
<dbReference type="Pfam" id="PF07508">
    <property type="entry name" value="Recombinase"/>
    <property type="match status" value="1"/>
</dbReference>
<dbReference type="SUPFAM" id="SSF53041">
    <property type="entry name" value="Resolvase-like"/>
    <property type="match status" value="1"/>
</dbReference>
<dbReference type="GO" id="GO:0000150">
    <property type="term" value="F:DNA strand exchange activity"/>
    <property type="evidence" value="ECO:0007669"/>
    <property type="project" value="InterPro"/>
</dbReference>
<dbReference type="RefSeq" id="WP_078497587.1">
    <property type="nucleotide sequence ID" value="NZ_MSZX01000002.1"/>
</dbReference>
<dbReference type="InterPro" id="IPR036162">
    <property type="entry name" value="Resolvase-like_N_sf"/>
</dbReference>
<dbReference type="Gene3D" id="3.90.1750.20">
    <property type="entry name" value="Putative Large Serine Recombinase, Chain B, Domain 2"/>
    <property type="match status" value="1"/>
</dbReference>
<dbReference type="CDD" id="cd00338">
    <property type="entry name" value="Ser_Recombinase"/>
    <property type="match status" value="1"/>
</dbReference>
<dbReference type="OrthoDB" id="65783at2"/>
<feature type="domain" description="Recombinase" evidence="3">
    <location>
        <begin position="173"/>
        <end position="306"/>
    </location>
</feature>
<sequence>MLNSDYLQSLGIDSIINYLRKSRQDLELERRTGEDTLKSQADLMERVLAPLGIPYEQKAEIGSGDKISTRPVFQGVIEDLKVAKYQAIAVKEISRMGRGSYTDMGIIYDLLCERRIYIITPWKVYDPKNPADLRQIRFELFMSREEFEMTRERLTGGRFNKALTGQWMAGKSPFGYSLNSTTKKLEINEEEAKTVRIVFDLFINGIQSKNGTVRDVRSRAIATHLRKIGIPSPQGKVNWRPEGIDYMLQNEVYIGVLKYRSTMTIEGRAVERPEDERVVIQDAHDSIIDPETWKQAQDKLQNKRIIHVPRVKSEFIPYELSGLTICKVCGKRMVRQYSNRPYTKKNGEISYHEKELLWCSTAGCTFVKYRPIVEDLIEVLRYFKDIDDNDNVIEEKLKAITAQKNLPPKETEEDITQHIERRKKELKHRLKFALSKHASGVYDDELFLEQKNEIDAELERLNTLSQQREQQQEDEREETIDIHLVKQNMTTILDLYNACTDRGEKNTLLRKVFDHVVIERLEKGRGSSPSKHIIYPVLKYNFIRSDFWHNQ</sequence>
<dbReference type="EMBL" id="MSZX01000002">
    <property type="protein sequence ID" value="OPA80239.1"/>
    <property type="molecule type" value="Genomic_DNA"/>
</dbReference>
<dbReference type="PANTHER" id="PTHR30461">
    <property type="entry name" value="DNA-INVERTASE FROM LAMBDOID PROPHAGE"/>
    <property type="match status" value="1"/>
</dbReference>
<evidence type="ECO:0000259" key="2">
    <source>
        <dbReference type="PROSITE" id="PS51736"/>
    </source>
</evidence>
<keyword evidence="5" id="KW-1185">Reference proteome</keyword>
<evidence type="ECO:0000259" key="3">
    <source>
        <dbReference type="PROSITE" id="PS51737"/>
    </source>
</evidence>
<dbReference type="PROSITE" id="PS51736">
    <property type="entry name" value="RECOMBINASES_3"/>
    <property type="match status" value="1"/>
</dbReference>
<dbReference type="AlphaFoldDB" id="A0A1T2XK36"/>
<dbReference type="Gene3D" id="3.40.50.1390">
    <property type="entry name" value="Resolvase, N-terminal catalytic domain"/>
    <property type="match status" value="1"/>
</dbReference>
<keyword evidence="1" id="KW-0175">Coiled coil</keyword>
<accession>A0A1T2XK36</accession>
<evidence type="ECO:0000313" key="4">
    <source>
        <dbReference type="EMBL" id="OPA80239.1"/>
    </source>
</evidence>
<feature type="domain" description="Resolvase/invertase-type recombinase catalytic" evidence="2">
    <location>
        <begin position="14"/>
        <end position="165"/>
    </location>
</feature>
<dbReference type="STRING" id="1324314.BVG16_05720"/>
<evidence type="ECO:0000313" key="5">
    <source>
        <dbReference type="Proteomes" id="UP000190188"/>
    </source>
</evidence>
<name>A0A1T2XK36_9BACL</name>
<protein>
    <submittedName>
        <fullName evidence="4">Recombinase family protein</fullName>
    </submittedName>
</protein>
<dbReference type="PROSITE" id="PS51737">
    <property type="entry name" value="RECOMBINASE_DNA_BIND"/>
    <property type="match status" value="1"/>
</dbReference>
<dbReference type="SMART" id="SM00857">
    <property type="entry name" value="Resolvase"/>
    <property type="match status" value="1"/>
</dbReference>
<dbReference type="InterPro" id="IPR038109">
    <property type="entry name" value="DNA_bind_recomb_sf"/>
</dbReference>
<dbReference type="Pfam" id="PF00239">
    <property type="entry name" value="Resolvase"/>
    <property type="match status" value="1"/>
</dbReference>
<feature type="coiled-coil region" evidence="1">
    <location>
        <begin position="447"/>
        <end position="478"/>
    </location>
</feature>
<dbReference type="PANTHER" id="PTHR30461:SF23">
    <property type="entry name" value="DNA RECOMBINASE-RELATED"/>
    <property type="match status" value="1"/>
</dbReference>
<proteinExistence type="predicted"/>
<gene>
    <name evidence="4" type="ORF">BVG16_05720</name>
</gene>
<evidence type="ECO:0000256" key="1">
    <source>
        <dbReference type="SAM" id="Coils"/>
    </source>
</evidence>
<dbReference type="Proteomes" id="UP000190188">
    <property type="component" value="Unassembled WGS sequence"/>
</dbReference>
<dbReference type="InterPro" id="IPR050639">
    <property type="entry name" value="SSR_resolvase"/>
</dbReference>
<dbReference type="InterPro" id="IPR011109">
    <property type="entry name" value="DNA_bind_recombinase_dom"/>
</dbReference>
<reference evidence="4 5" key="1">
    <citation type="submission" date="2017-01" db="EMBL/GenBank/DDBJ databases">
        <title>Genome analysis of Paenibacillus selenitrireducens ES3-24.</title>
        <authorList>
            <person name="Xu D."/>
            <person name="Yao R."/>
            <person name="Zheng S."/>
        </authorList>
    </citation>
    <scope>NUCLEOTIDE SEQUENCE [LARGE SCALE GENOMIC DNA]</scope>
    <source>
        <strain evidence="4 5">ES3-24</strain>
    </source>
</reference>
<dbReference type="GO" id="GO:0003677">
    <property type="term" value="F:DNA binding"/>
    <property type="evidence" value="ECO:0007669"/>
    <property type="project" value="InterPro"/>
</dbReference>